<keyword evidence="5" id="KW-1185">Reference proteome</keyword>
<dbReference type="AlphaFoldDB" id="A0A2T3ANQ3"/>
<dbReference type="PANTHER" id="PTHR43092">
    <property type="entry name" value="L-CYSTEINE DESULFHYDRASE"/>
    <property type="match status" value="1"/>
</dbReference>
<reference evidence="4 5" key="1">
    <citation type="journal article" date="2018" name="Mycol. Prog.">
        <title>Coniella lustricola, a new species from submerged detritus.</title>
        <authorList>
            <person name="Raudabaugh D.B."/>
            <person name="Iturriaga T."/>
            <person name="Carver A."/>
            <person name="Mondo S."/>
            <person name="Pangilinan J."/>
            <person name="Lipzen A."/>
            <person name="He G."/>
            <person name="Amirebrahimi M."/>
            <person name="Grigoriev I.V."/>
            <person name="Miller A.N."/>
        </authorList>
    </citation>
    <scope>NUCLEOTIDE SEQUENCE [LARGE SCALE GENOMIC DNA]</scope>
    <source>
        <strain evidence="4 5">B22-T-1</strain>
    </source>
</reference>
<dbReference type="EMBL" id="KZ678372">
    <property type="protein sequence ID" value="PSS05279.1"/>
    <property type="molecule type" value="Genomic_DNA"/>
</dbReference>
<feature type="region of interest" description="Disordered" evidence="2">
    <location>
        <begin position="439"/>
        <end position="460"/>
    </location>
</feature>
<evidence type="ECO:0000313" key="5">
    <source>
        <dbReference type="Proteomes" id="UP000241462"/>
    </source>
</evidence>
<feature type="domain" description="Aminotransferase class V" evidence="3">
    <location>
        <begin position="77"/>
        <end position="295"/>
    </location>
</feature>
<evidence type="ECO:0000256" key="2">
    <source>
        <dbReference type="SAM" id="MobiDB-lite"/>
    </source>
</evidence>
<dbReference type="SUPFAM" id="SSF53383">
    <property type="entry name" value="PLP-dependent transferases"/>
    <property type="match status" value="1"/>
</dbReference>
<dbReference type="InterPro" id="IPR000192">
    <property type="entry name" value="Aminotrans_V_dom"/>
</dbReference>
<sequence length="537" mass="59431">MGNLYSKLAALPPTQPSTHEKSSKAIVRGEKDDCASSFHKPEPELPLAFGASLRKEFMMDQDYHNLNHASFGTHPRAIHQRLQHYRTLYERAPDHFIRYTYPALLDTNRAAVARFLNSPSPDAIVMVPNATVGINTVLRALAATWSPSGTDEILYFSTAYGACAKTVTYLSESTFGRHVGGRAITLTYPLSDTSVVAQFHAAVVTSRTEGHTPRLAMFDTVSSVPGVRFPFEAVVTACRELGILSLVDAAQGIGMLPLDLAELNPDFLVSNCHKWLLVPRACAVLYVPVRNQHLIRSTLPTSHGFVPQDTAEAGLAGKSPLPKSEDGKSAFVAAFEYVGTLDNSPYLCVAEAIEWRSKMLGGEDRIRHYTWSLASQGGEEVAKTLGTWVMQNKENTLTDCAMVNVALPLVVVDEGWKQSQDSPMLSEVGAKVREADVEEAAPVNNPEPGEEQKEDTAVAPAREDETMIPFEDAERIWEWMTKVLVDDYRTFIPIYYHAGRFWARLSAQVYLDMADFVWAGATLKELCQRVARKEYDT</sequence>
<feature type="compositionally biased region" description="Basic and acidic residues" evidence="2">
    <location>
        <begin position="450"/>
        <end position="460"/>
    </location>
</feature>
<proteinExistence type="predicted"/>
<dbReference type="InParanoid" id="A0A2T3ANQ3"/>
<keyword evidence="4" id="KW-0808">Transferase</keyword>
<evidence type="ECO:0000313" key="4">
    <source>
        <dbReference type="EMBL" id="PSS05279.1"/>
    </source>
</evidence>
<protein>
    <submittedName>
        <fullName evidence="4">Pyridoxal phosphate-dependent transferase</fullName>
    </submittedName>
</protein>
<gene>
    <name evidence="4" type="ORF">BD289DRAFT_4204</name>
</gene>
<accession>A0A2T3ANQ3</accession>
<dbReference type="OrthoDB" id="5978656at2759"/>
<name>A0A2T3ANQ3_9PEZI</name>
<dbReference type="Gene3D" id="3.40.640.10">
    <property type="entry name" value="Type I PLP-dependent aspartate aminotransferase-like (Major domain)"/>
    <property type="match status" value="1"/>
</dbReference>
<dbReference type="Pfam" id="PF00266">
    <property type="entry name" value="Aminotran_5"/>
    <property type="match status" value="1"/>
</dbReference>
<dbReference type="STRING" id="2025994.A0A2T3ANQ3"/>
<dbReference type="Proteomes" id="UP000241462">
    <property type="component" value="Unassembled WGS sequence"/>
</dbReference>
<dbReference type="InterPro" id="IPR015421">
    <property type="entry name" value="PyrdxlP-dep_Trfase_major"/>
</dbReference>
<evidence type="ECO:0000259" key="3">
    <source>
        <dbReference type="Pfam" id="PF00266"/>
    </source>
</evidence>
<dbReference type="GO" id="GO:0016740">
    <property type="term" value="F:transferase activity"/>
    <property type="evidence" value="ECO:0007669"/>
    <property type="project" value="UniProtKB-KW"/>
</dbReference>
<dbReference type="InterPro" id="IPR015424">
    <property type="entry name" value="PyrdxlP-dep_Trfase"/>
</dbReference>
<evidence type="ECO:0000256" key="1">
    <source>
        <dbReference type="ARBA" id="ARBA00022898"/>
    </source>
</evidence>
<keyword evidence="1" id="KW-0663">Pyridoxal phosphate</keyword>
<organism evidence="4 5">
    <name type="scientific">Coniella lustricola</name>
    <dbReference type="NCBI Taxonomy" id="2025994"/>
    <lineage>
        <taxon>Eukaryota</taxon>
        <taxon>Fungi</taxon>
        <taxon>Dikarya</taxon>
        <taxon>Ascomycota</taxon>
        <taxon>Pezizomycotina</taxon>
        <taxon>Sordariomycetes</taxon>
        <taxon>Sordariomycetidae</taxon>
        <taxon>Diaporthales</taxon>
        <taxon>Schizoparmaceae</taxon>
        <taxon>Coniella</taxon>
    </lineage>
</organism>
<dbReference type="PANTHER" id="PTHR43092:SF2">
    <property type="entry name" value="HERCYNYLCYSTEINE SULFOXIDE LYASE"/>
    <property type="match status" value="1"/>
</dbReference>